<dbReference type="Proteomes" id="UP000619486">
    <property type="component" value="Unassembled WGS sequence"/>
</dbReference>
<organism evidence="1 2">
    <name type="scientific">Streptomyces purpureus</name>
    <dbReference type="NCBI Taxonomy" id="1951"/>
    <lineage>
        <taxon>Bacteria</taxon>
        <taxon>Bacillati</taxon>
        <taxon>Actinomycetota</taxon>
        <taxon>Actinomycetes</taxon>
        <taxon>Kitasatosporales</taxon>
        <taxon>Streptomycetaceae</taxon>
        <taxon>Streptomyces</taxon>
    </lineage>
</organism>
<dbReference type="RefSeq" id="WP_189204753.1">
    <property type="nucleotide sequence ID" value="NZ_BMQQ01000032.1"/>
</dbReference>
<gene>
    <name evidence="1" type="ORF">GCM10014713_60040</name>
</gene>
<dbReference type="SUPFAM" id="SSF51126">
    <property type="entry name" value="Pectin lyase-like"/>
    <property type="match status" value="1"/>
</dbReference>
<proteinExistence type="predicted"/>
<sequence length="417" mass="46142">MTTTVPAAKDHGHDHDQLTETVRALSARVLELEAKLKQPDHVVRPEDFGAVAGRDCTDAFIRMMKHIDTGLRPDAGGGVPVARHTVLLGPGPYLISRPWMVPRAGRAQGLTIRGIAKRATEIVWSGEGPMLTNQDRWMGVRWEHVSFRGTNPKGAYLYSSSTGACQDWAWSSCEWRGSWAYGIGLDGPAASNTNSEMRFDGCHINGSYATAFLWSGMTPAHSQQDQFLNFWFTNCKVEYDWGDFIRFDRGGFIRLDGGSYIIKGRRPDGQMSRFIHLPVAGHADSVQHLSVRDVRFELRNALSQVIFSRWNAGHITFDQCSDTAQGFRSHSPGLVAHEYDVAAGAPQIRYVQCDLVGTHRVRSGAASTARGRIVYDQCTRKNHRTLDAFLRIAAGGALPRPSEFSVSHRDDGDGLTS</sequence>
<reference evidence="1" key="2">
    <citation type="submission" date="2020-09" db="EMBL/GenBank/DDBJ databases">
        <authorList>
            <person name="Sun Q."/>
            <person name="Ohkuma M."/>
        </authorList>
    </citation>
    <scope>NUCLEOTIDE SEQUENCE</scope>
    <source>
        <strain evidence="1">JCM 3172</strain>
    </source>
</reference>
<comment type="caution">
    <text evidence="1">The sequence shown here is derived from an EMBL/GenBank/DDBJ whole genome shotgun (WGS) entry which is preliminary data.</text>
</comment>
<reference evidence="1" key="1">
    <citation type="journal article" date="2014" name="Int. J. Syst. Evol. Microbiol.">
        <title>Complete genome sequence of Corynebacterium casei LMG S-19264T (=DSM 44701T), isolated from a smear-ripened cheese.</title>
        <authorList>
            <consortium name="US DOE Joint Genome Institute (JGI-PGF)"/>
            <person name="Walter F."/>
            <person name="Albersmeier A."/>
            <person name="Kalinowski J."/>
            <person name="Ruckert C."/>
        </authorList>
    </citation>
    <scope>NUCLEOTIDE SEQUENCE</scope>
    <source>
        <strain evidence="1">JCM 3172</strain>
    </source>
</reference>
<keyword evidence="2" id="KW-1185">Reference proteome</keyword>
<dbReference type="InterPro" id="IPR011050">
    <property type="entry name" value="Pectin_lyase_fold/virulence"/>
</dbReference>
<dbReference type="EMBL" id="BMQQ01000032">
    <property type="protein sequence ID" value="GGT58376.1"/>
    <property type="molecule type" value="Genomic_DNA"/>
</dbReference>
<evidence type="ECO:0000313" key="2">
    <source>
        <dbReference type="Proteomes" id="UP000619486"/>
    </source>
</evidence>
<evidence type="ECO:0000313" key="1">
    <source>
        <dbReference type="EMBL" id="GGT58376.1"/>
    </source>
</evidence>
<name>A0A918LW36_9ACTN</name>
<dbReference type="InterPro" id="IPR012334">
    <property type="entry name" value="Pectin_lyas_fold"/>
</dbReference>
<accession>A0A918LW36</accession>
<dbReference type="AlphaFoldDB" id="A0A918LW36"/>
<protein>
    <submittedName>
        <fullName evidence="1">Uncharacterized protein</fullName>
    </submittedName>
</protein>
<dbReference type="Gene3D" id="2.160.20.10">
    <property type="entry name" value="Single-stranded right-handed beta-helix, Pectin lyase-like"/>
    <property type="match status" value="1"/>
</dbReference>